<feature type="region of interest" description="Disordered" evidence="3">
    <location>
        <begin position="385"/>
        <end position="408"/>
    </location>
</feature>
<evidence type="ECO:0000256" key="2">
    <source>
        <dbReference type="ARBA" id="ARBA00022989"/>
    </source>
</evidence>
<dbReference type="Pfam" id="PF12729">
    <property type="entry name" value="4HB_MCP_1"/>
    <property type="match status" value="1"/>
</dbReference>
<sequence>MTLRRWIGDLPLGRRLGGGIGLILLLSVAIGLISSLGLRDLEDTLARTSSASLEATRAAGDVRSSFNALAKTDQDLLVNRDEDTRAALTERRSDLEAELDEAWAAYLAADPASPASLRDDFAAALATWRFIRGQCLEPLVQAGAVEDWVATYNASVARSSAATINEALSEIAGTEQAAAGERLVEATTVAERAILLVWVGVAVALLLGVLLTVGLSRSITGPVGHVLRVAEAMARGDLTARTGIRRGDEIGRVAAAQDQAADGLRTILSDVAAGSQQVAGAVEQLTGFAGRIETEVGLTTQESAAAADATHKVTTNVNAVALGAEELRESITEISRGAQDALKVAHDATLAAEEATGLVGTLGTSSSQIDEAVRLIAGIAEPRGPARLARASPWSPPRSRSWPGRPRR</sequence>
<dbReference type="RefSeq" id="WP_250826250.1">
    <property type="nucleotide sequence ID" value="NZ_JAMOIL010000003.1"/>
</dbReference>
<feature type="transmembrane region" description="Helical" evidence="4">
    <location>
        <begin position="193"/>
        <end position="215"/>
    </location>
</feature>
<dbReference type="InterPro" id="IPR003660">
    <property type="entry name" value="HAMP_dom"/>
</dbReference>
<keyword evidence="2 4" id="KW-1133">Transmembrane helix</keyword>
<dbReference type="AlphaFoldDB" id="A0A9X2ID65"/>
<dbReference type="Pfam" id="PF00672">
    <property type="entry name" value="HAMP"/>
    <property type="match status" value="1"/>
</dbReference>
<accession>A0A9X2ID65</accession>
<evidence type="ECO:0000313" key="6">
    <source>
        <dbReference type="EMBL" id="MCM0619416.1"/>
    </source>
</evidence>
<proteinExistence type="predicted"/>
<evidence type="ECO:0000256" key="1">
    <source>
        <dbReference type="ARBA" id="ARBA00022692"/>
    </source>
</evidence>
<name>A0A9X2ID65_9ACTN</name>
<feature type="transmembrane region" description="Helical" evidence="4">
    <location>
        <begin position="20"/>
        <end position="38"/>
    </location>
</feature>
<dbReference type="SUPFAM" id="SSF58104">
    <property type="entry name" value="Methyl-accepting chemotaxis protein (MCP) signaling domain"/>
    <property type="match status" value="1"/>
</dbReference>
<evidence type="ECO:0000256" key="3">
    <source>
        <dbReference type="SAM" id="MobiDB-lite"/>
    </source>
</evidence>
<dbReference type="InterPro" id="IPR024478">
    <property type="entry name" value="HlyB_4HB_MCP"/>
</dbReference>
<keyword evidence="1 4" id="KW-0812">Transmembrane</keyword>
<dbReference type="EMBL" id="JAMOIL010000003">
    <property type="protein sequence ID" value="MCM0619416.1"/>
    <property type="molecule type" value="Genomic_DNA"/>
</dbReference>
<keyword evidence="4" id="KW-0472">Membrane</keyword>
<keyword evidence="7" id="KW-1185">Reference proteome</keyword>
<reference evidence="6" key="1">
    <citation type="submission" date="2022-05" db="EMBL/GenBank/DDBJ databases">
        <authorList>
            <person name="Tuo L."/>
        </authorList>
    </citation>
    <scope>NUCLEOTIDE SEQUENCE</scope>
    <source>
        <strain evidence="6">BSK12Z-4</strain>
    </source>
</reference>
<evidence type="ECO:0000259" key="5">
    <source>
        <dbReference type="PROSITE" id="PS50885"/>
    </source>
</evidence>
<dbReference type="PANTHER" id="PTHR32089:SF112">
    <property type="entry name" value="LYSOZYME-LIKE PROTEIN-RELATED"/>
    <property type="match status" value="1"/>
</dbReference>
<dbReference type="GO" id="GO:0007165">
    <property type="term" value="P:signal transduction"/>
    <property type="evidence" value="ECO:0007669"/>
    <property type="project" value="InterPro"/>
</dbReference>
<dbReference type="GO" id="GO:0016020">
    <property type="term" value="C:membrane"/>
    <property type="evidence" value="ECO:0007669"/>
    <property type="project" value="InterPro"/>
</dbReference>
<protein>
    <submittedName>
        <fullName evidence="6">Methyl-accepting chemotaxis protein</fullName>
    </submittedName>
</protein>
<dbReference type="PANTHER" id="PTHR32089">
    <property type="entry name" value="METHYL-ACCEPTING CHEMOTAXIS PROTEIN MCPB"/>
    <property type="match status" value="1"/>
</dbReference>
<evidence type="ECO:0000313" key="7">
    <source>
        <dbReference type="Proteomes" id="UP001139485"/>
    </source>
</evidence>
<dbReference type="PROSITE" id="PS50885">
    <property type="entry name" value="HAMP"/>
    <property type="match status" value="1"/>
</dbReference>
<feature type="domain" description="HAMP" evidence="5">
    <location>
        <begin position="217"/>
        <end position="269"/>
    </location>
</feature>
<dbReference type="Gene3D" id="1.10.287.950">
    <property type="entry name" value="Methyl-accepting chemotaxis protein"/>
    <property type="match status" value="1"/>
</dbReference>
<organism evidence="6 7">
    <name type="scientific">Nocardioides bruguierae</name>
    <dbReference type="NCBI Taxonomy" id="2945102"/>
    <lineage>
        <taxon>Bacteria</taxon>
        <taxon>Bacillati</taxon>
        <taxon>Actinomycetota</taxon>
        <taxon>Actinomycetes</taxon>
        <taxon>Propionibacteriales</taxon>
        <taxon>Nocardioidaceae</taxon>
        <taxon>Nocardioides</taxon>
    </lineage>
</organism>
<evidence type="ECO:0000256" key="4">
    <source>
        <dbReference type="SAM" id="Phobius"/>
    </source>
</evidence>
<dbReference type="SMART" id="SM00304">
    <property type="entry name" value="HAMP"/>
    <property type="match status" value="1"/>
</dbReference>
<comment type="caution">
    <text evidence="6">The sequence shown here is derived from an EMBL/GenBank/DDBJ whole genome shotgun (WGS) entry which is preliminary data.</text>
</comment>
<dbReference type="Proteomes" id="UP001139485">
    <property type="component" value="Unassembled WGS sequence"/>
</dbReference>
<dbReference type="CDD" id="cd06225">
    <property type="entry name" value="HAMP"/>
    <property type="match status" value="1"/>
</dbReference>
<gene>
    <name evidence="6" type="ORF">M8330_03780</name>
</gene>